<proteinExistence type="predicted"/>
<gene>
    <name evidence="1" type="ORF">WKI58_36730</name>
</gene>
<name>A0ACC6QUT6_9ACTN</name>
<evidence type="ECO:0000313" key="2">
    <source>
        <dbReference type="Proteomes" id="UP001375539"/>
    </source>
</evidence>
<protein>
    <submittedName>
        <fullName evidence="1">Transposase</fullName>
    </submittedName>
</protein>
<accession>A0ACC6QUT6</accession>
<evidence type="ECO:0000313" key="1">
    <source>
        <dbReference type="EMBL" id="MEJ8661983.1"/>
    </source>
</evidence>
<sequence>MSEPKRKQLRSVDAPFVVLGPSGVAVRDRLKYLTPEDEKVLRLAGEHLGRLASLDLKVRCADGNDHNADTWASRKRDLTAESSSRWAGSITKATHDQWALSRRCQLAHIQCLESGVRTLMHRLSQPIGEKGTKRAPGGYRSRHEWFAKSRRLAALEHRLEEARTEREAATVHVVRGGRKLLNTRHNLNAAQLTEAQWREQWEAERWFLAADGESGKRFGNETIRVAPDGEVSIKLPAPLAHLANAKHGRYVLASPVAFKHRGQEWADRITANRAVAYRIHYDVQRGRWYLTASWQRPTVKTVPLDTARAKGMIGVDTNADHFAAYHLDLHGNPVGDPRRFFYDLTGTAPHRDAQIRHAITQVLRWAKRCGVAAIGIEDLDFTDEKTREKHGRRKRFRQLISGIPTGRLKARLVSMAAETGLSIVAVDPAYTSQWGDQHWRKPLTAPRRKMSRHDAAGIAIGRRALGHPIRRRTTPPHDDQSDRRGHRTVQVGPGVRGSEETRPSVMERAHDARRRAETQQRKRGTSASKTVGDARSAGQWVQDSLLLTD</sequence>
<comment type="caution">
    <text evidence="1">The sequence shown here is derived from an EMBL/GenBank/DDBJ whole genome shotgun (WGS) entry which is preliminary data.</text>
</comment>
<dbReference type="Proteomes" id="UP001375539">
    <property type="component" value="Unassembled WGS sequence"/>
</dbReference>
<organism evidence="1 2">
    <name type="scientific">Streptomyces pratisoli</name>
    <dbReference type="NCBI Taxonomy" id="3139917"/>
    <lineage>
        <taxon>Bacteria</taxon>
        <taxon>Bacillati</taxon>
        <taxon>Actinomycetota</taxon>
        <taxon>Actinomycetes</taxon>
        <taxon>Kitasatosporales</taxon>
        <taxon>Streptomycetaceae</taxon>
        <taxon>Streptomyces</taxon>
    </lineage>
</organism>
<dbReference type="EMBL" id="JBBKAI010000002">
    <property type="protein sequence ID" value="MEJ8661983.1"/>
    <property type="molecule type" value="Genomic_DNA"/>
</dbReference>
<reference evidence="1" key="1">
    <citation type="submission" date="2024-03" db="EMBL/GenBank/DDBJ databases">
        <title>Novel Streptomyces species of biotechnological and ecological value are a feature of Machair soil.</title>
        <authorList>
            <person name="Prole J.R."/>
            <person name="Goodfellow M."/>
            <person name="Allenby N."/>
            <person name="Ward A.C."/>
        </authorList>
    </citation>
    <scope>NUCLEOTIDE SEQUENCE</scope>
    <source>
        <strain evidence="1">MS1.AVA.4</strain>
    </source>
</reference>
<keyword evidence="2" id="KW-1185">Reference proteome</keyword>